<dbReference type="SMART" id="SM00065">
    <property type="entry name" value="GAF"/>
    <property type="match status" value="1"/>
</dbReference>
<feature type="domain" description="PAS" evidence="13">
    <location>
        <begin position="244"/>
        <end position="321"/>
    </location>
</feature>
<dbReference type="CDD" id="cd00130">
    <property type="entry name" value="PAS"/>
    <property type="match status" value="1"/>
</dbReference>
<feature type="coiled-coil region" evidence="10">
    <location>
        <begin position="540"/>
        <end position="575"/>
    </location>
</feature>
<dbReference type="SUPFAM" id="SSF55785">
    <property type="entry name" value="PYP-like sensor domain (PAS domain)"/>
    <property type="match status" value="1"/>
</dbReference>
<proteinExistence type="predicted"/>
<dbReference type="Pfam" id="PF07730">
    <property type="entry name" value="HisKA_3"/>
    <property type="match status" value="1"/>
</dbReference>
<dbReference type="GO" id="GO:0000155">
    <property type="term" value="F:phosphorelay sensor kinase activity"/>
    <property type="evidence" value="ECO:0007669"/>
    <property type="project" value="InterPro"/>
</dbReference>
<evidence type="ECO:0000259" key="15">
    <source>
        <dbReference type="PROSITE" id="PS50885"/>
    </source>
</evidence>
<comment type="subcellular location">
    <subcellularLocation>
        <location evidence="2">Membrane</location>
    </subcellularLocation>
</comment>
<feature type="transmembrane region" description="Helical" evidence="11">
    <location>
        <begin position="6"/>
        <end position="30"/>
    </location>
</feature>
<keyword evidence="11" id="KW-0472">Membrane</keyword>
<dbReference type="InterPro" id="IPR035965">
    <property type="entry name" value="PAS-like_dom_sf"/>
</dbReference>
<keyword evidence="11" id="KW-1133">Transmembrane helix</keyword>
<dbReference type="PANTHER" id="PTHR24421:SF10">
    <property type="entry name" value="NITRATE_NITRITE SENSOR PROTEIN NARQ"/>
    <property type="match status" value="1"/>
</dbReference>
<dbReference type="InterPro" id="IPR036890">
    <property type="entry name" value="HATPase_C_sf"/>
</dbReference>
<dbReference type="Gene3D" id="3.30.565.10">
    <property type="entry name" value="Histidine kinase-like ATPase, C-terminal domain"/>
    <property type="match status" value="1"/>
</dbReference>
<dbReference type="EMBL" id="LOCK01000014">
    <property type="protein sequence ID" value="KTE92475.1"/>
    <property type="molecule type" value="Genomic_DNA"/>
</dbReference>
<dbReference type="InterPro" id="IPR000014">
    <property type="entry name" value="PAS"/>
</dbReference>
<sequence>MKLSTKMIIITVILIVVMGLLTMGAISTIVQQAMTQQLEEQGLTYSRMAADNVANPLLDGNVLIVQRTIENLQQTGSGISYVYVIDNDGKVAAHTFSGGFPSNLTNINILERNQDTNTILLNLQSQGLIRDVGVRILKGLNAEIHVGFSQNSISQWTYNVRKLMLSLTLYGVLLGAVAALILSTLITRPLKKLASHALRLGKGDLEEDIIIRGKDEIVELALCLNRMRKDLFTGMQKLRQSEESNRTLLEAISAAGEGIAVFQENGNQKNVMKFVNEQYERLTGYTKEELLEMEENKVLRPESKEQVEEIWNRYHQGLRLPKQIEIAINRKDGSKLYVEASYCSTTYEGNQAIICINRDITEKKKTSLEIIRKNRELEALNELSKAISGQMNLKDKLNEALNTILQVIGKQAGWIFIYNDRENENQAELMCQIGIPSEEALAQTKQFQVCSCFAKPNSNNVQVHSSPSIACPIKQLALPDGTKALNHVYVPLAYKGRVLGVLNIIGSKSESFTKEDINLLNSIGMQLGVAIENAELWVELNKKEMLRKQLLNKVITAQEEERKRISRELHDESSQSIAALGVGLKSVIEIMNYDKDYALRILEDLKKNTSMILKELHHIIYDLRPSLIDDLGLLPALRWYVESRLGITGIEPHVTFTGNPIRLPDEIEITIFRIVQESITNAIKYSNAGNVYLGLEFGHNSLVVYVKDDGVGFNVDEALNQKNGKESFGLLGMRERAELIGGEIEIYSQSTMGTRISLKLDFPDLEEERYEENQNIFGR</sequence>
<dbReference type="GO" id="GO:0005524">
    <property type="term" value="F:ATP binding"/>
    <property type="evidence" value="ECO:0007669"/>
    <property type="project" value="UniProtKB-KW"/>
</dbReference>
<evidence type="ECO:0000256" key="1">
    <source>
        <dbReference type="ARBA" id="ARBA00000085"/>
    </source>
</evidence>
<dbReference type="InterPro" id="IPR050482">
    <property type="entry name" value="Sensor_HK_TwoCompSys"/>
</dbReference>
<evidence type="ECO:0000256" key="11">
    <source>
        <dbReference type="SAM" id="Phobius"/>
    </source>
</evidence>
<dbReference type="PROSITE" id="PS50885">
    <property type="entry name" value="HAMP"/>
    <property type="match status" value="1"/>
</dbReference>
<dbReference type="InterPro" id="IPR005467">
    <property type="entry name" value="His_kinase_dom"/>
</dbReference>
<dbReference type="InterPro" id="IPR003594">
    <property type="entry name" value="HATPase_dom"/>
</dbReference>
<keyword evidence="11" id="KW-0812">Transmembrane</keyword>
<dbReference type="Gene3D" id="1.20.5.1930">
    <property type="match status" value="1"/>
</dbReference>
<keyword evidence="7 16" id="KW-0418">Kinase</keyword>
<dbReference type="Gene3D" id="6.10.340.10">
    <property type="match status" value="1"/>
</dbReference>
<dbReference type="Gene3D" id="3.30.450.20">
    <property type="entry name" value="PAS domain"/>
    <property type="match status" value="1"/>
</dbReference>
<dbReference type="PROSITE" id="PS50113">
    <property type="entry name" value="PAC"/>
    <property type="match status" value="1"/>
</dbReference>
<keyword evidence="9" id="KW-0902">Two-component regulatory system</keyword>
<dbReference type="AlphaFoldDB" id="A0A0W1JLE1"/>
<dbReference type="Pfam" id="PF02518">
    <property type="entry name" value="HATPase_c"/>
    <property type="match status" value="1"/>
</dbReference>
<dbReference type="CDD" id="cd16917">
    <property type="entry name" value="HATPase_UhpB-NarQ-NarX-like"/>
    <property type="match status" value="1"/>
</dbReference>
<dbReference type="PROSITE" id="PS50109">
    <property type="entry name" value="HIS_KIN"/>
    <property type="match status" value="1"/>
</dbReference>
<accession>A0A0W1JLE1</accession>
<dbReference type="SUPFAM" id="SSF55781">
    <property type="entry name" value="GAF domain-like"/>
    <property type="match status" value="1"/>
</dbReference>
<feature type="domain" description="HAMP" evidence="15">
    <location>
        <begin position="184"/>
        <end position="236"/>
    </location>
</feature>
<keyword evidence="10" id="KW-0175">Coiled coil</keyword>
<feature type="domain" description="PAC" evidence="14">
    <location>
        <begin position="322"/>
        <end position="372"/>
    </location>
</feature>
<evidence type="ECO:0000313" key="17">
    <source>
        <dbReference type="Proteomes" id="UP000054623"/>
    </source>
</evidence>
<dbReference type="Proteomes" id="UP000054623">
    <property type="component" value="Unassembled WGS sequence"/>
</dbReference>
<feature type="transmembrane region" description="Helical" evidence="11">
    <location>
        <begin position="163"/>
        <end position="186"/>
    </location>
</feature>
<dbReference type="SUPFAM" id="SSF55874">
    <property type="entry name" value="ATPase domain of HSP90 chaperone/DNA topoisomerase II/histidine kinase"/>
    <property type="match status" value="1"/>
</dbReference>
<dbReference type="Pfam" id="PF13426">
    <property type="entry name" value="PAS_9"/>
    <property type="match status" value="1"/>
</dbReference>
<evidence type="ECO:0000313" key="16">
    <source>
        <dbReference type="EMBL" id="KTE92475.1"/>
    </source>
</evidence>
<gene>
    <name evidence="16" type="ORF">AT727_19175</name>
</gene>
<dbReference type="Pfam" id="PF00672">
    <property type="entry name" value="HAMP"/>
    <property type="match status" value="1"/>
</dbReference>
<dbReference type="InterPro" id="IPR003660">
    <property type="entry name" value="HAMP_dom"/>
</dbReference>
<evidence type="ECO:0000259" key="14">
    <source>
        <dbReference type="PROSITE" id="PS50113"/>
    </source>
</evidence>
<dbReference type="InterPro" id="IPR029016">
    <property type="entry name" value="GAF-like_dom_sf"/>
</dbReference>
<feature type="domain" description="Histidine kinase" evidence="12">
    <location>
        <begin position="671"/>
        <end position="764"/>
    </location>
</feature>
<dbReference type="GO" id="GO:0046983">
    <property type="term" value="F:protein dimerization activity"/>
    <property type="evidence" value="ECO:0007669"/>
    <property type="project" value="InterPro"/>
</dbReference>
<evidence type="ECO:0000256" key="5">
    <source>
        <dbReference type="ARBA" id="ARBA00022679"/>
    </source>
</evidence>
<evidence type="ECO:0000256" key="10">
    <source>
        <dbReference type="SAM" id="Coils"/>
    </source>
</evidence>
<evidence type="ECO:0000256" key="2">
    <source>
        <dbReference type="ARBA" id="ARBA00004370"/>
    </source>
</evidence>
<comment type="catalytic activity">
    <reaction evidence="1">
        <text>ATP + protein L-histidine = ADP + protein N-phospho-L-histidine.</text>
        <dbReference type="EC" id="2.7.13.3"/>
    </reaction>
</comment>
<dbReference type="SUPFAM" id="SSF158472">
    <property type="entry name" value="HAMP domain-like"/>
    <property type="match status" value="1"/>
</dbReference>
<dbReference type="InterPro" id="IPR011712">
    <property type="entry name" value="Sig_transdc_His_kin_sub3_dim/P"/>
</dbReference>
<reference evidence="16 17" key="1">
    <citation type="submission" date="2015-12" db="EMBL/GenBank/DDBJ databases">
        <title>Draft Genome Sequence of Desulfitobacterium hafniense Strain DH, a Sulfate-reducing Bacterium Isolated from Paddy Soils.</title>
        <authorList>
            <person name="Bao P."/>
            <person name="Zhang X."/>
            <person name="Li G."/>
        </authorList>
    </citation>
    <scope>NUCLEOTIDE SEQUENCE [LARGE SCALE GENOMIC DNA]</scope>
    <source>
        <strain evidence="16 17">DH</strain>
    </source>
</reference>
<evidence type="ECO:0000256" key="9">
    <source>
        <dbReference type="ARBA" id="ARBA00023012"/>
    </source>
</evidence>
<name>A0A0W1JLE1_DESHA</name>
<dbReference type="CDD" id="cd06225">
    <property type="entry name" value="HAMP"/>
    <property type="match status" value="1"/>
</dbReference>
<dbReference type="NCBIfam" id="TIGR00229">
    <property type="entry name" value="sensory_box"/>
    <property type="match status" value="1"/>
</dbReference>
<dbReference type="InterPro" id="IPR003018">
    <property type="entry name" value="GAF"/>
</dbReference>
<protein>
    <recommendedName>
        <fullName evidence="3">histidine kinase</fullName>
        <ecNumber evidence="3">2.7.13.3</ecNumber>
    </recommendedName>
</protein>
<evidence type="ECO:0000256" key="3">
    <source>
        <dbReference type="ARBA" id="ARBA00012438"/>
    </source>
</evidence>
<dbReference type="InterPro" id="IPR000700">
    <property type="entry name" value="PAS-assoc_C"/>
</dbReference>
<keyword evidence="5" id="KW-0808">Transferase</keyword>
<evidence type="ECO:0000256" key="8">
    <source>
        <dbReference type="ARBA" id="ARBA00022840"/>
    </source>
</evidence>
<keyword evidence="8" id="KW-0067">ATP-binding</keyword>
<dbReference type="SMART" id="SM00387">
    <property type="entry name" value="HATPase_c"/>
    <property type="match status" value="1"/>
</dbReference>
<organism evidence="16 17">
    <name type="scientific">Desulfitobacterium hafniense</name>
    <name type="common">Desulfitobacterium frappieri</name>
    <dbReference type="NCBI Taxonomy" id="49338"/>
    <lineage>
        <taxon>Bacteria</taxon>
        <taxon>Bacillati</taxon>
        <taxon>Bacillota</taxon>
        <taxon>Clostridia</taxon>
        <taxon>Eubacteriales</taxon>
        <taxon>Desulfitobacteriaceae</taxon>
        <taxon>Desulfitobacterium</taxon>
    </lineage>
</organism>
<evidence type="ECO:0000256" key="7">
    <source>
        <dbReference type="ARBA" id="ARBA00022777"/>
    </source>
</evidence>
<dbReference type="SMART" id="SM00304">
    <property type="entry name" value="HAMP"/>
    <property type="match status" value="1"/>
</dbReference>
<comment type="caution">
    <text evidence="16">The sequence shown here is derived from an EMBL/GenBank/DDBJ whole genome shotgun (WGS) entry which is preliminary data.</text>
</comment>
<dbReference type="EC" id="2.7.13.3" evidence="3"/>
<evidence type="ECO:0000256" key="4">
    <source>
        <dbReference type="ARBA" id="ARBA00022553"/>
    </source>
</evidence>
<keyword evidence="6" id="KW-0547">Nucleotide-binding</keyword>
<dbReference type="Gene3D" id="3.30.450.40">
    <property type="match status" value="1"/>
</dbReference>
<keyword evidence="4" id="KW-0597">Phosphoprotein</keyword>
<evidence type="ECO:0000259" key="12">
    <source>
        <dbReference type="PROSITE" id="PS50109"/>
    </source>
</evidence>
<evidence type="ECO:0000259" key="13">
    <source>
        <dbReference type="PROSITE" id="PS50112"/>
    </source>
</evidence>
<dbReference type="PANTHER" id="PTHR24421">
    <property type="entry name" value="NITRATE/NITRITE SENSOR PROTEIN NARX-RELATED"/>
    <property type="match status" value="1"/>
</dbReference>
<dbReference type="GO" id="GO:0016020">
    <property type="term" value="C:membrane"/>
    <property type="evidence" value="ECO:0007669"/>
    <property type="project" value="UniProtKB-SubCell"/>
</dbReference>
<evidence type="ECO:0000256" key="6">
    <source>
        <dbReference type="ARBA" id="ARBA00022741"/>
    </source>
</evidence>
<dbReference type="Pfam" id="PF13185">
    <property type="entry name" value="GAF_2"/>
    <property type="match status" value="1"/>
</dbReference>
<dbReference type="PROSITE" id="PS50112">
    <property type="entry name" value="PAS"/>
    <property type="match status" value="1"/>
</dbReference>